<dbReference type="GO" id="GO:0046872">
    <property type="term" value="F:metal ion binding"/>
    <property type="evidence" value="ECO:0007669"/>
    <property type="project" value="UniProtKB-KW"/>
</dbReference>
<keyword evidence="6" id="KW-1185">Reference proteome</keyword>
<dbReference type="SUPFAM" id="SSF56529">
    <property type="entry name" value="FAH"/>
    <property type="match status" value="1"/>
</dbReference>
<reference evidence="5 6" key="2">
    <citation type="journal article" date="2014" name="J. Gen. Appl. Microbiol.">
        <title>The early diverging ascomycetous budding yeast Saitoella complicata has three histone deacetylases belonging to the Clr6, Hos2, and Rpd3 lineages.</title>
        <authorList>
            <person name="Nishida H."/>
            <person name="Matsumoto T."/>
            <person name="Kondo S."/>
            <person name="Hamamoto M."/>
            <person name="Yoshikawa H."/>
        </authorList>
    </citation>
    <scope>NUCLEOTIDE SEQUENCE [LARGE SCALE GENOMIC DNA]</scope>
    <source>
        <strain evidence="5 6">NRRL Y-17804</strain>
    </source>
</reference>
<evidence type="ECO:0000313" key="5">
    <source>
        <dbReference type="EMBL" id="GAO51366.1"/>
    </source>
</evidence>
<reference evidence="5 6" key="1">
    <citation type="journal article" date="2011" name="J. Gen. Appl. Microbiol.">
        <title>Draft genome sequencing of the enigmatic yeast Saitoella complicata.</title>
        <authorList>
            <person name="Nishida H."/>
            <person name="Hamamoto M."/>
            <person name="Sugiyama J."/>
        </authorList>
    </citation>
    <scope>NUCLEOTIDE SEQUENCE [LARGE SCALE GENOMIC DNA]</scope>
    <source>
        <strain evidence="5 6">NRRL Y-17804</strain>
    </source>
</reference>
<feature type="compositionally biased region" description="Low complexity" evidence="3">
    <location>
        <begin position="127"/>
        <end position="143"/>
    </location>
</feature>
<feature type="region of interest" description="Disordered" evidence="3">
    <location>
        <begin position="124"/>
        <end position="143"/>
    </location>
</feature>
<reference evidence="5 6" key="3">
    <citation type="journal article" date="2015" name="Genome Announc.">
        <title>Draft Genome Sequence of the Archiascomycetous Yeast Saitoella complicata.</title>
        <authorList>
            <person name="Yamauchi K."/>
            <person name="Kondo S."/>
            <person name="Hamamoto M."/>
            <person name="Takahashi Y."/>
            <person name="Ogura Y."/>
            <person name="Hayashi T."/>
            <person name="Nishida H."/>
        </authorList>
    </citation>
    <scope>NUCLEOTIDE SEQUENCE [LARGE SCALE GENOMIC DNA]</scope>
    <source>
        <strain evidence="5 6">NRRL Y-17804</strain>
    </source>
</reference>
<dbReference type="Gene3D" id="3.90.850.10">
    <property type="entry name" value="Fumarylacetoacetase-like, C-terminal domain"/>
    <property type="match status" value="1"/>
</dbReference>
<dbReference type="EMBL" id="BACD03000045">
    <property type="protein sequence ID" value="GAO51366.1"/>
    <property type="molecule type" value="Genomic_DNA"/>
</dbReference>
<feature type="domain" description="Fumarylacetoacetase-like C-terminal" evidence="4">
    <location>
        <begin position="76"/>
        <end position="312"/>
    </location>
</feature>
<comment type="similarity">
    <text evidence="1">Belongs to the FAH family.</text>
</comment>
<dbReference type="STRING" id="698492.A0A0E9NNX1"/>
<protein>
    <recommendedName>
        <fullName evidence="4">Fumarylacetoacetase-like C-terminal domain-containing protein</fullName>
    </recommendedName>
</protein>
<sequence length="486" mass="53101">MSKQQHFTRLIRFVAKDGKRVLYGDAILPCRGAGAENAQKAKVIKGDPLGEYEITDEEVEVGRLLAPLETEKVGTVRCLGLNYAAHAKESGMPQPKYPVLFYKPRTSLTGPMAPIPVPTMAQQNTLAHASHPSATASATPGSTTPKLDYEVELVIVIGKKCRDVKEEDVDDVVLGYAVGNDVSQRAWQIELGGGQWSHGKGFDGWAPWGPCITHPSLLSPHSTGNRNLDLRITCSVNAHPRQQSTTADMIFGIRKTVALLSRGVTLMPGDLIFTGTPEGVGMGFKPEGKWLRDGDVVEVGVEGLGKCKNVVVFEGGMGRARLVKSRVVKRVMIPTAASRIPRPKVRSIIHFSMPPVQRNHTFLSQPSDDLNSAPSIDFDAIMAQLAQASADRKKKKQSEIQASFTKNLSTIEAKLHGVIEAHHAKVSKRYEQSCAERAELVRKKTEVEETMAEAILKLQGEVTKFEKAMLAKSTEQVQSKSKKGRK</sequence>
<accession>A0A0E9NNX1</accession>
<dbReference type="Pfam" id="PF01557">
    <property type="entry name" value="FAA_hydrolase"/>
    <property type="match status" value="1"/>
</dbReference>
<dbReference type="InterPro" id="IPR011234">
    <property type="entry name" value="Fumarylacetoacetase-like_C"/>
</dbReference>
<evidence type="ECO:0000256" key="3">
    <source>
        <dbReference type="SAM" id="MobiDB-lite"/>
    </source>
</evidence>
<dbReference type="GO" id="GO:0003824">
    <property type="term" value="F:catalytic activity"/>
    <property type="evidence" value="ECO:0007669"/>
    <property type="project" value="InterPro"/>
</dbReference>
<organism evidence="5 6">
    <name type="scientific">Saitoella complicata (strain BCRC 22490 / CBS 7301 / JCM 7358 / NBRC 10748 / NRRL Y-17804)</name>
    <dbReference type="NCBI Taxonomy" id="698492"/>
    <lineage>
        <taxon>Eukaryota</taxon>
        <taxon>Fungi</taxon>
        <taxon>Dikarya</taxon>
        <taxon>Ascomycota</taxon>
        <taxon>Taphrinomycotina</taxon>
        <taxon>Taphrinomycotina incertae sedis</taxon>
        <taxon>Saitoella</taxon>
    </lineage>
</organism>
<evidence type="ECO:0000313" key="6">
    <source>
        <dbReference type="Proteomes" id="UP000033140"/>
    </source>
</evidence>
<evidence type="ECO:0000256" key="1">
    <source>
        <dbReference type="ARBA" id="ARBA00010211"/>
    </source>
</evidence>
<evidence type="ECO:0000259" key="4">
    <source>
        <dbReference type="Pfam" id="PF01557"/>
    </source>
</evidence>
<name>A0A0E9NNX1_SAICN</name>
<gene>
    <name evidence="5" type="ORF">G7K_5468-t1</name>
</gene>
<dbReference type="PANTHER" id="PTHR11820:SF112">
    <property type="entry name" value="FUMARYLACETOACETATE HYDROLASE FAMILY PROTEIN (AFU_ORTHOLOGUE AFUA_1G02370)-RELATED"/>
    <property type="match status" value="1"/>
</dbReference>
<dbReference type="InterPro" id="IPR036663">
    <property type="entry name" value="Fumarylacetoacetase_C_sf"/>
</dbReference>
<proteinExistence type="inferred from homology"/>
<comment type="caution">
    <text evidence="5">The sequence shown here is derived from an EMBL/GenBank/DDBJ whole genome shotgun (WGS) entry which is preliminary data.</text>
</comment>
<dbReference type="Proteomes" id="UP000033140">
    <property type="component" value="Unassembled WGS sequence"/>
</dbReference>
<keyword evidence="2" id="KW-0479">Metal-binding</keyword>
<evidence type="ECO:0000256" key="2">
    <source>
        <dbReference type="ARBA" id="ARBA00022723"/>
    </source>
</evidence>
<dbReference type="PANTHER" id="PTHR11820">
    <property type="entry name" value="ACYLPYRUVASE"/>
    <property type="match status" value="1"/>
</dbReference>
<dbReference type="AlphaFoldDB" id="A0A0E9NNX1"/>